<evidence type="ECO:0000256" key="3">
    <source>
        <dbReference type="ARBA" id="ARBA00022475"/>
    </source>
</evidence>
<evidence type="ECO:0000256" key="8">
    <source>
        <dbReference type="ARBA" id="ARBA00023251"/>
    </source>
</evidence>
<dbReference type="InterPro" id="IPR005894">
    <property type="entry name" value="DrrA"/>
</dbReference>
<dbReference type="PROSITE" id="PS00211">
    <property type="entry name" value="ABC_TRANSPORTER_1"/>
    <property type="match status" value="1"/>
</dbReference>
<dbReference type="Proteomes" id="UP000642070">
    <property type="component" value="Unassembled WGS sequence"/>
</dbReference>
<dbReference type="NCBIfam" id="TIGR01188">
    <property type="entry name" value="drrA"/>
    <property type="match status" value="1"/>
</dbReference>
<accession>A0A917T733</accession>
<keyword evidence="12" id="KW-1185">Reference proteome</keyword>
<evidence type="ECO:0000313" key="12">
    <source>
        <dbReference type="Proteomes" id="UP000642070"/>
    </source>
</evidence>
<reference evidence="11" key="1">
    <citation type="journal article" date="2014" name="Int. J. Syst. Evol. Microbiol.">
        <title>Complete genome sequence of Corynebacterium casei LMG S-19264T (=DSM 44701T), isolated from a smear-ripened cheese.</title>
        <authorList>
            <consortium name="US DOE Joint Genome Institute (JGI-PGF)"/>
            <person name="Walter F."/>
            <person name="Albersmeier A."/>
            <person name="Kalinowski J."/>
            <person name="Ruckert C."/>
        </authorList>
    </citation>
    <scope>NUCLEOTIDE SEQUENCE</scope>
    <source>
        <strain evidence="11">JCM 19831</strain>
    </source>
</reference>
<keyword evidence="4" id="KW-0547">Nucleotide-binding</keyword>
<dbReference type="FunFam" id="3.40.50.300:FF:000589">
    <property type="entry name" value="ABC transporter, ATP-binding subunit"/>
    <property type="match status" value="1"/>
</dbReference>
<dbReference type="PANTHER" id="PTHR42711">
    <property type="entry name" value="ABC TRANSPORTER ATP-BINDING PROTEIN"/>
    <property type="match status" value="1"/>
</dbReference>
<evidence type="ECO:0000259" key="10">
    <source>
        <dbReference type="PROSITE" id="PS50893"/>
    </source>
</evidence>
<reference evidence="11" key="2">
    <citation type="submission" date="2020-09" db="EMBL/GenBank/DDBJ databases">
        <authorList>
            <person name="Sun Q."/>
            <person name="Ohkuma M."/>
        </authorList>
    </citation>
    <scope>NUCLEOTIDE SEQUENCE</scope>
    <source>
        <strain evidence="11">JCM 19831</strain>
    </source>
</reference>
<dbReference type="SUPFAM" id="SSF52540">
    <property type="entry name" value="P-loop containing nucleoside triphosphate hydrolases"/>
    <property type="match status" value="1"/>
</dbReference>
<dbReference type="PROSITE" id="PS50893">
    <property type="entry name" value="ABC_TRANSPORTER_2"/>
    <property type="match status" value="1"/>
</dbReference>
<name>A0A917T733_9ACTN</name>
<evidence type="ECO:0000256" key="9">
    <source>
        <dbReference type="ARBA" id="ARBA00049985"/>
    </source>
</evidence>
<dbReference type="InterPro" id="IPR017871">
    <property type="entry name" value="ABC_transporter-like_CS"/>
</dbReference>
<keyword evidence="7" id="KW-0472">Membrane</keyword>
<evidence type="ECO:0000313" key="11">
    <source>
        <dbReference type="EMBL" id="GGM11453.1"/>
    </source>
</evidence>
<feature type="domain" description="ABC transporter" evidence="10">
    <location>
        <begin position="45"/>
        <end position="275"/>
    </location>
</feature>
<dbReference type="GO" id="GO:0016887">
    <property type="term" value="F:ATP hydrolysis activity"/>
    <property type="evidence" value="ECO:0007669"/>
    <property type="project" value="InterPro"/>
</dbReference>
<keyword evidence="5 11" id="KW-0067">ATP-binding</keyword>
<keyword evidence="6" id="KW-1278">Translocase</keyword>
<dbReference type="RefSeq" id="WP_229834229.1">
    <property type="nucleotide sequence ID" value="NZ_BMPI01000004.1"/>
</dbReference>
<dbReference type="GO" id="GO:0046677">
    <property type="term" value="P:response to antibiotic"/>
    <property type="evidence" value="ECO:0007669"/>
    <property type="project" value="UniProtKB-KW"/>
</dbReference>
<dbReference type="InterPro" id="IPR027417">
    <property type="entry name" value="P-loop_NTPase"/>
</dbReference>
<dbReference type="PANTHER" id="PTHR42711:SF19">
    <property type="entry name" value="DOXORUBICIN RESISTANCE ATP-BINDING PROTEIN DRRA"/>
    <property type="match status" value="1"/>
</dbReference>
<organism evidence="11 12">
    <name type="scientific">Dactylosporangium sucinum</name>
    <dbReference type="NCBI Taxonomy" id="1424081"/>
    <lineage>
        <taxon>Bacteria</taxon>
        <taxon>Bacillati</taxon>
        <taxon>Actinomycetota</taxon>
        <taxon>Actinomycetes</taxon>
        <taxon>Micromonosporales</taxon>
        <taxon>Micromonosporaceae</taxon>
        <taxon>Dactylosporangium</taxon>
    </lineage>
</organism>
<dbReference type="InterPro" id="IPR050763">
    <property type="entry name" value="ABC_transporter_ATP-binding"/>
</dbReference>
<evidence type="ECO:0000256" key="4">
    <source>
        <dbReference type="ARBA" id="ARBA00022741"/>
    </source>
</evidence>
<evidence type="ECO:0000256" key="5">
    <source>
        <dbReference type="ARBA" id="ARBA00022840"/>
    </source>
</evidence>
<gene>
    <name evidence="11" type="ORF">GCM10007977_010760</name>
</gene>
<dbReference type="EMBL" id="BMPI01000004">
    <property type="protein sequence ID" value="GGM11453.1"/>
    <property type="molecule type" value="Genomic_DNA"/>
</dbReference>
<dbReference type="GO" id="GO:0005524">
    <property type="term" value="F:ATP binding"/>
    <property type="evidence" value="ECO:0007669"/>
    <property type="project" value="UniProtKB-KW"/>
</dbReference>
<comment type="caution">
    <text evidence="11">The sequence shown here is derived from an EMBL/GenBank/DDBJ whole genome shotgun (WGS) entry which is preliminary data.</text>
</comment>
<dbReference type="GO" id="GO:1900753">
    <property type="term" value="P:doxorubicin transport"/>
    <property type="evidence" value="ECO:0007669"/>
    <property type="project" value="InterPro"/>
</dbReference>
<dbReference type="InterPro" id="IPR003593">
    <property type="entry name" value="AAA+_ATPase"/>
</dbReference>
<dbReference type="SMART" id="SM00382">
    <property type="entry name" value="AAA"/>
    <property type="match status" value="1"/>
</dbReference>
<evidence type="ECO:0000256" key="7">
    <source>
        <dbReference type="ARBA" id="ARBA00023136"/>
    </source>
</evidence>
<proteinExistence type="inferred from homology"/>
<evidence type="ECO:0000256" key="2">
    <source>
        <dbReference type="ARBA" id="ARBA00022448"/>
    </source>
</evidence>
<comment type="similarity">
    <text evidence="9">Belongs to the ABC transporter superfamily. Drug exporter-1 (DrugE1) (TC 3.A.1.105) family.</text>
</comment>
<dbReference type="Pfam" id="PF00005">
    <property type="entry name" value="ABC_tran"/>
    <property type="match status" value="1"/>
</dbReference>
<sequence length="351" mass="37611">MQQFETPAPVAAVLDVPAGRLTGTADLSIHATTAYGDITARSLAIAANGLRKSYGDKVVLDGVDLAVPEGTIFSLLGPNGAGKTTTVQILSTLIPADGGAVEVAGHDLARRPDDVRGAIGVTGQYSAVDKLLTGEENLLLMADLKHLSRRDGKRRAAELLDRFDLVDAARKPAGTYSGGMQRRLDLAMTLVGDPRLIFLDEPTTGLDPRSRRSMWQIVRELVASGVTIFLTTQYLEEADQLADRIALLDHGRLIAEGTAEELKRRIPGGHIELTFADAHVLDAAQRLLGARIADPEALTLQVPSDGGVHAIRELLALLDESSIDIDNLSVHTPDLDDVFLTLTGQQKETIR</sequence>
<keyword evidence="8" id="KW-0046">Antibiotic resistance</keyword>
<evidence type="ECO:0000256" key="6">
    <source>
        <dbReference type="ARBA" id="ARBA00022967"/>
    </source>
</evidence>
<evidence type="ECO:0000256" key="1">
    <source>
        <dbReference type="ARBA" id="ARBA00004413"/>
    </source>
</evidence>
<keyword evidence="2" id="KW-0813">Transport</keyword>
<protein>
    <submittedName>
        <fullName evidence="11">Daunorubicin resistance protein DrrA family ABC transporter ATP-binding protein</fullName>
    </submittedName>
</protein>
<dbReference type="Gene3D" id="3.40.50.300">
    <property type="entry name" value="P-loop containing nucleotide triphosphate hydrolases"/>
    <property type="match status" value="1"/>
</dbReference>
<dbReference type="AlphaFoldDB" id="A0A917T733"/>
<dbReference type="InterPro" id="IPR003439">
    <property type="entry name" value="ABC_transporter-like_ATP-bd"/>
</dbReference>
<keyword evidence="3" id="KW-1003">Cell membrane</keyword>
<dbReference type="GO" id="GO:0043215">
    <property type="term" value="P:daunorubicin transport"/>
    <property type="evidence" value="ECO:0007669"/>
    <property type="project" value="InterPro"/>
</dbReference>
<dbReference type="GO" id="GO:0005886">
    <property type="term" value="C:plasma membrane"/>
    <property type="evidence" value="ECO:0007669"/>
    <property type="project" value="UniProtKB-SubCell"/>
</dbReference>
<comment type="subcellular location">
    <subcellularLocation>
        <location evidence="1">Cell membrane</location>
        <topology evidence="1">Peripheral membrane protein</topology>
        <orientation evidence="1">Cytoplasmic side</orientation>
    </subcellularLocation>
</comment>